<comment type="caution">
    <text evidence="1">The sequence shown here is derived from an EMBL/GenBank/DDBJ whole genome shotgun (WGS) entry which is preliminary data.</text>
</comment>
<dbReference type="AlphaFoldDB" id="A0AAW4I0Y0"/>
<reference evidence="1" key="2">
    <citation type="journal article" date="2021" name="J. Invertebr. Pathol.">
        <title>Molecular characterization of a Bacillus thuringiensis strain from Argentina, toxic against Lepidoptera and Coleoptera, based on its whole-genome and Cry protein analysis.</title>
        <authorList>
            <person name="Nicolas Lazarte J."/>
            <person name="Pia Valacco M."/>
            <person name="Moreno S."/>
            <person name="Salerno G.L."/>
            <person name="Beron C.M."/>
        </authorList>
    </citation>
    <scope>NUCLEOTIDE SEQUENCE</scope>
    <source>
        <strain evidence="1">FCC7</strain>
    </source>
</reference>
<dbReference type="RefSeq" id="WP_081395938.1">
    <property type="nucleotide sequence ID" value="NZ_KX258624.1"/>
</dbReference>
<evidence type="ECO:0000313" key="1">
    <source>
        <dbReference type="EMBL" id="MBN9901680.1"/>
    </source>
</evidence>
<reference evidence="1" key="1">
    <citation type="submission" date="2019-07" db="EMBL/GenBank/DDBJ databases">
        <authorList>
            <person name="Lazarte J.N."/>
            <person name="Poliero A."/>
            <person name="Beron C."/>
        </authorList>
    </citation>
    <scope>NUCLEOTIDE SEQUENCE</scope>
    <source>
        <strain evidence="1">FCC7</strain>
    </source>
</reference>
<sequence length="72" mass="8537">MRKSNVLFINMPQKQEVSLLAEELNLYMYLDELNQLAINGCKIVIRIIPVTKRFIIRLVRHMLVSREIIQLL</sequence>
<organism evidence="1 2">
    <name type="scientific">Bacillus thuringiensis</name>
    <dbReference type="NCBI Taxonomy" id="1428"/>
    <lineage>
        <taxon>Bacteria</taxon>
        <taxon>Bacillati</taxon>
        <taxon>Bacillota</taxon>
        <taxon>Bacilli</taxon>
        <taxon>Bacillales</taxon>
        <taxon>Bacillaceae</taxon>
        <taxon>Bacillus</taxon>
        <taxon>Bacillus cereus group</taxon>
    </lineage>
</organism>
<evidence type="ECO:0000313" key="2">
    <source>
        <dbReference type="Proteomes" id="UP000775627"/>
    </source>
</evidence>
<gene>
    <name evidence="1" type="ORF">FME64_31050</name>
</gene>
<protein>
    <submittedName>
        <fullName evidence="1">Uncharacterized protein</fullName>
    </submittedName>
</protein>
<accession>A0AAW4I0Y0</accession>
<proteinExistence type="predicted"/>
<dbReference type="Proteomes" id="UP000775627">
    <property type="component" value="Unassembled WGS sequence"/>
</dbReference>
<name>A0AAW4I0Y0_BACTU</name>
<dbReference type="EMBL" id="VIXF01000009">
    <property type="protein sequence ID" value="MBN9901680.1"/>
    <property type="molecule type" value="Genomic_DNA"/>
</dbReference>